<comment type="caution">
    <text evidence="3">The sequence shown here is derived from an EMBL/GenBank/DDBJ whole genome shotgun (WGS) entry which is preliminary data.</text>
</comment>
<dbReference type="Proteomes" id="UP000027361">
    <property type="component" value="Unassembled WGS sequence"/>
</dbReference>
<dbReference type="OrthoDB" id="3253553at2759"/>
<protein>
    <recommendedName>
        <fullName evidence="5">MARVEL domain-containing protein</fullName>
    </recommendedName>
</protein>
<keyword evidence="2" id="KW-0472">Membrane</keyword>
<feature type="compositionally biased region" description="Acidic residues" evidence="1">
    <location>
        <begin position="143"/>
        <end position="158"/>
    </location>
</feature>
<evidence type="ECO:0000256" key="2">
    <source>
        <dbReference type="SAM" id="Phobius"/>
    </source>
</evidence>
<feature type="region of interest" description="Disordered" evidence="1">
    <location>
        <begin position="308"/>
        <end position="342"/>
    </location>
</feature>
<keyword evidence="2" id="KW-0812">Transmembrane</keyword>
<feature type="compositionally biased region" description="Acidic residues" evidence="1">
    <location>
        <begin position="312"/>
        <end position="328"/>
    </location>
</feature>
<dbReference type="AlphaFoldDB" id="A0A066WAW5"/>
<dbReference type="InParanoid" id="A0A066WAW5"/>
<evidence type="ECO:0000313" key="4">
    <source>
        <dbReference type="Proteomes" id="UP000027361"/>
    </source>
</evidence>
<reference evidence="3 4" key="1">
    <citation type="submission" date="2014-05" db="EMBL/GenBank/DDBJ databases">
        <title>Draft genome sequence of a rare smut relative, Tilletiaria anomala UBC 951.</title>
        <authorList>
            <consortium name="DOE Joint Genome Institute"/>
            <person name="Toome M."/>
            <person name="Kuo A."/>
            <person name="Henrissat B."/>
            <person name="Lipzen A."/>
            <person name="Tritt A."/>
            <person name="Yoshinaga Y."/>
            <person name="Zane M."/>
            <person name="Barry K."/>
            <person name="Grigoriev I.V."/>
            <person name="Spatafora J.W."/>
            <person name="Aimea M.C."/>
        </authorList>
    </citation>
    <scope>NUCLEOTIDE SEQUENCE [LARGE SCALE GENOMIC DNA]</scope>
    <source>
        <strain evidence="3 4">UBC 951</strain>
    </source>
</reference>
<gene>
    <name evidence="3" type="ORF">K437DRAFT_221804</name>
</gene>
<evidence type="ECO:0008006" key="5">
    <source>
        <dbReference type="Google" id="ProtNLM"/>
    </source>
</evidence>
<dbReference type="GeneID" id="25262348"/>
<dbReference type="OMA" id="WCDAYNL"/>
<dbReference type="RefSeq" id="XP_013244593.1">
    <property type="nucleotide sequence ID" value="XM_013389139.1"/>
</dbReference>
<keyword evidence="4" id="KW-1185">Reference proteome</keyword>
<feature type="transmembrane region" description="Helical" evidence="2">
    <location>
        <begin position="367"/>
        <end position="389"/>
    </location>
</feature>
<dbReference type="HOGENOM" id="CLU_033747_0_0_1"/>
<feature type="transmembrane region" description="Helical" evidence="2">
    <location>
        <begin position="184"/>
        <end position="204"/>
    </location>
</feature>
<dbReference type="EMBL" id="JMSN01000018">
    <property type="protein sequence ID" value="KDN50841.1"/>
    <property type="molecule type" value="Genomic_DNA"/>
</dbReference>
<accession>A0A066WAW5</accession>
<sequence>MHASTSSDYPDLYWDADAPPNAIFGVSAPHHLPGMQGAAARATLTRNHQIGGDLPGFPNWSRTWYGGHMSADGHAYTTVPPGPSASGWEAETLGSGSGHGAPRMPYGRHYGPAGGVDDYVKEERMRMLAKEFGPKVKRKGEKDDDSDNEENDEEDEDANLPSGSITKAGKIVHSWPRLFSATRALQVILSLLTMLVGIGSALLIKPGKDKPPPQGTLPSFVLYGVTVLSTLVMLYLFVFRPCCCDPQKRMSKAGPGSMMLGGGMVIPVLGGGPHGKKSKNPFAGKKNKKMGAGTTVNLIVDPAMMGGRGGGADDDSDDDSCSDEENESSADAARKARRRRRRRNKRNKVLNMRLQARWVVERKFLKVLLAWDIILMLLWIAADVMTIFVGKKCPSGSSNGWCDWYNGAIACSCISTVVFLLAIWWDISDLRASSKGPRPGFPAGV</sequence>
<feature type="region of interest" description="Disordered" evidence="1">
    <location>
        <begin position="131"/>
        <end position="163"/>
    </location>
</feature>
<feature type="transmembrane region" description="Helical" evidence="2">
    <location>
        <begin position="404"/>
        <end position="425"/>
    </location>
</feature>
<feature type="transmembrane region" description="Helical" evidence="2">
    <location>
        <begin position="220"/>
        <end position="239"/>
    </location>
</feature>
<evidence type="ECO:0000256" key="1">
    <source>
        <dbReference type="SAM" id="MobiDB-lite"/>
    </source>
</evidence>
<dbReference type="STRING" id="1037660.A0A066WAW5"/>
<evidence type="ECO:0000313" key="3">
    <source>
        <dbReference type="EMBL" id="KDN50841.1"/>
    </source>
</evidence>
<organism evidence="3 4">
    <name type="scientific">Tilletiaria anomala (strain ATCC 24038 / CBS 436.72 / UBC 951)</name>
    <dbReference type="NCBI Taxonomy" id="1037660"/>
    <lineage>
        <taxon>Eukaryota</taxon>
        <taxon>Fungi</taxon>
        <taxon>Dikarya</taxon>
        <taxon>Basidiomycota</taxon>
        <taxon>Ustilaginomycotina</taxon>
        <taxon>Exobasidiomycetes</taxon>
        <taxon>Georgefischeriales</taxon>
        <taxon>Tilletiariaceae</taxon>
        <taxon>Tilletiaria</taxon>
    </lineage>
</organism>
<keyword evidence="2" id="KW-1133">Transmembrane helix</keyword>
<proteinExistence type="predicted"/>
<name>A0A066WAW5_TILAU</name>